<accession>A0AAV2Q726</accession>
<feature type="compositionally biased region" description="Polar residues" evidence="2">
    <location>
        <begin position="25"/>
        <end position="35"/>
    </location>
</feature>
<keyword evidence="1" id="KW-0175">Coiled coil</keyword>
<keyword evidence="4" id="KW-1185">Reference proteome</keyword>
<feature type="region of interest" description="Disordered" evidence="2">
    <location>
        <begin position="446"/>
        <end position="467"/>
    </location>
</feature>
<reference evidence="3 4" key="1">
    <citation type="submission" date="2024-05" db="EMBL/GenBank/DDBJ databases">
        <authorList>
            <person name="Wallberg A."/>
        </authorList>
    </citation>
    <scope>NUCLEOTIDE SEQUENCE [LARGE SCALE GENOMIC DNA]</scope>
</reference>
<gene>
    <name evidence="3" type="ORF">MNOR_LOCUS7804</name>
</gene>
<feature type="non-terminal residue" evidence="3">
    <location>
        <position position="484"/>
    </location>
</feature>
<comment type="caution">
    <text evidence="3">The sequence shown here is derived from an EMBL/GenBank/DDBJ whole genome shotgun (WGS) entry which is preliminary data.</text>
</comment>
<dbReference type="Proteomes" id="UP001497623">
    <property type="component" value="Unassembled WGS sequence"/>
</dbReference>
<sequence>MKPPPAISFSKDNDLSHQLDAAPTRLTNDSSNLTYDSKKHEKTVHSLNGQTNSSVDMRLPAVIQRNENKKQLKFNGPNMHTSRRTELDHNNKIKPFTGGGGDKLLFTGTTHAAGDKPSINDESKADKDLISIAGSGDTPSLFRPVADKAFFGSHGDNSSSNSSSSIGVGKMEKPTPFLSIRGGKSLPSLLKGSPFLEKALGVSSSVDTSVESVVTPLPDYHRTMPPDLADSLTSSLDSIAWNLDGTQTIIENGSRTSTKSSTPINEESRDETTLFEELRKLREENKQLKKSVDEAAAVNCAWRKFHEDRQNYVQRLLMTIHELQHASNKKHSSSNDQEDAGADGIGDHTNDTDLGASAETRKLREELARLQVEHHEHVTLLEMQVRAHRDDWEAERSDKKAAQTALEETEARAAMLLQELQLLQAKLTDSEVKCDTCWRCSVSRTEDGTTKSRTNSSSSTSNSSHVSPVPLNDDKFCLCSFYDE</sequence>
<dbReference type="Gene3D" id="1.20.5.990">
    <property type="entry name" value="Nemo cc2-lz domain - 1d5 darpin complex"/>
    <property type="match status" value="1"/>
</dbReference>
<dbReference type="EMBL" id="CAXKWB010003508">
    <property type="protein sequence ID" value="CAL4069383.1"/>
    <property type="molecule type" value="Genomic_DNA"/>
</dbReference>
<proteinExistence type="predicted"/>
<feature type="coiled-coil region" evidence="1">
    <location>
        <begin position="399"/>
        <end position="433"/>
    </location>
</feature>
<evidence type="ECO:0000256" key="1">
    <source>
        <dbReference type="SAM" id="Coils"/>
    </source>
</evidence>
<feature type="region of interest" description="Disordered" evidence="2">
    <location>
        <begin position="21"/>
        <end position="52"/>
    </location>
</feature>
<evidence type="ECO:0000313" key="3">
    <source>
        <dbReference type="EMBL" id="CAL4069383.1"/>
    </source>
</evidence>
<feature type="region of interest" description="Disordered" evidence="2">
    <location>
        <begin position="326"/>
        <end position="354"/>
    </location>
</feature>
<evidence type="ECO:0000313" key="4">
    <source>
        <dbReference type="Proteomes" id="UP001497623"/>
    </source>
</evidence>
<dbReference type="AlphaFoldDB" id="A0AAV2Q726"/>
<evidence type="ECO:0000256" key="2">
    <source>
        <dbReference type="SAM" id="MobiDB-lite"/>
    </source>
</evidence>
<feature type="compositionally biased region" description="Polar residues" evidence="2">
    <location>
        <begin position="253"/>
        <end position="265"/>
    </location>
</feature>
<feature type="compositionally biased region" description="Low complexity" evidence="2">
    <location>
        <begin position="451"/>
        <end position="464"/>
    </location>
</feature>
<feature type="region of interest" description="Disordered" evidence="2">
    <location>
        <begin position="253"/>
        <end position="272"/>
    </location>
</feature>
<protein>
    <submittedName>
        <fullName evidence="3">Uncharacterized protein</fullName>
    </submittedName>
</protein>
<organism evidence="3 4">
    <name type="scientific">Meganyctiphanes norvegica</name>
    <name type="common">Northern krill</name>
    <name type="synonym">Thysanopoda norvegica</name>
    <dbReference type="NCBI Taxonomy" id="48144"/>
    <lineage>
        <taxon>Eukaryota</taxon>
        <taxon>Metazoa</taxon>
        <taxon>Ecdysozoa</taxon>
        <taxon>Arthropoda</taxon>
        <taxon>Crustacea</taxon>
        <taxon>Multicrustacea</taxon>
        <taxon>Malacostraca</taxon>
        <taxon>Eumalacostraca</taxon>
        <taxon>Eucarida</taxon>
        <taxon>Euphausiacea</taxon>
        <taxon>Euphausiidae</taxon>
        <taxon>Meganyctiphanes</taxon>
    </lineage>
</organism>
<name>A0AAV2Q726_MEGNR</name>